<dbReference type="Proteomes" id="UP000255269">
    <property type="component" value="Unassembled WGS sequence"/>
</dbReference>
<name>A0A377Q0C1_9HELI</name>
<dbReference type="EMBL" id="UGJF01000001">
    <property type="protein sequence ID" value="STQ88219.1"/>
    <property type="molecule type" value="Genomic_DNA"/>
</dbReference>
<protein>
    <submittedName>
        <fullName evidence="1">Uncharacterized protein</fullName>
    </submittedName>
</protein>
<gene>
    <name evidence="1" type="ORF">NCTC13156_01056</name>
</gene>
<proteinExistence type="predicted"/>
<accession>A0A377Q0C1</accession>
<evidence type="ECO:0000313" key="1">
    <source>
        <dbReference type="EMBL" id="STQ88219.1"/>
    </source>
</evidence>
<evidence type="ECO:0000313" key="2">
    <source>
        <dbReference type="Proteomes" id="UP000255269"/>
    </source>
</evidence>
<dbReference type="AlphaFoldDB" id="A0A377Q0C1"/>
<reference evidence="1 2" key="1">
    <citation type="submission" date="2018-06" db="EMBL/GenBank/DDBJ databases">
        <authorList>
            <consortium name="Pathogen Informatics"/>
            <person name="Doyle S."/>
        </authorList>
    </citation>
    <scope>NUCLEOTIDE SEQUENCE [LARGE SCALE GENOMIC DNA]</scope>
    <source>
        <strain evidence="1 2">NCTC13156</strain>
    </source>
</reference>
<organism evidence="1 2">
    <name type="scientific">Helicobacter pullorum</name>
    <dbReference type="NCBI Taxonomy" id="35818"/>
    <lineage>
        <taxon>Bacteria</taxon>
        <taxon>Pseudomonadati</taxon>
        <taxon>Campylobacterota</taxon>
        <taxon>Epsilonproteobacteria</taxon>
        <taxon>Campylobacterales</taxon>
        <taxon>Helicobacteraceae</taxon>
        <taxon>Helicobacter</taxon>
    </lineage>
</organism>
<sequence length="32" mass="3740">MRITSTEIVDIGGISNESFSDYFKKKMLLLRF</sequence>